<dbReference type="GO" id="GO:0004177">
    <property type="term" value="F:aminopeptidase activity"/>
    <property type="evidence" value="ECO:0007669"/>
    <property type="project" value="UniProtKB-KW"/>
</dbReference>
<dbReference type="PANTHER" id="PTHR36512:SF3">
    <property type="entry name" value="BLR5678 PROTEIN"/>
    <property type="match status" value="1"/>
</dbReference>
<comment type="similarity">
    <text evidence="1">Belongs to the peptidase S58 family.</text>
</comment>
<dbReference type="Gene3D" id="3.60.70.12">
    <property type="entry name" value="L-amino peptidase D-ALA esterase/amidase"/>
    <property type="match status" value="1"/>
</dbReference>
<protein>
    <submittedName>
        <fullName evidence="3">L-aminopeptidase/D-esterase</fullName>
    </submittedName>
</protein>
<dbReference type="Proteomes" id="UP000198348">
    <property type="component" value="Unassembled WGS sequence"/>
</dbReference>
<keyword evidence="4" id="KW-1185">Reference proteome</keyword>
<gene>
    <name evidence="3" type="ORF">SAMN06265360_12083</name>
</gene>
<dbReference type="EMBL" id="FZNW01000020">
    <property type="protein sequence ID" value="SNR80981.1"/>
    <property type="molecule type" value="Genomic_DNA"/>
</dbReference>
<feature type="compositionally biased region" description="Gly residues" evidence="2">
    <location>
        <begin position="243"/>
        <end position="256"/>
    </location>
</feature>
<dbReference type="CDD" id="cd02252">
    <property type="entry name" value="nylC_like"/>
    <property type="match status" value="1"/>
</dbReference>
<evidence type="ECO:0000256" key="2">
    <source>
        <dbReference type="SAM" id="MobiDB-lite"/>
    </source>
</evidence>
<dbReference type="Pfam" id="PF03576">
    <property type="entry name" value="Peptidase_S58"/>
    <property type="match status" value="1"/>
</dbReference>
<evidence type="ECO:0000313" key="4">
    <source>
        <dbReference type="Proteomes" id="UP000198348"/>
    </source>
</evidence>
<evidence type="ECO:0000256" key="1">
    <source>
        <dbReference type="ARBA" id="ARBA00007068"/>
    </source>
</evidence>
<dbReference type="InterPro" id="IPR005321">
    <property type="entry name" value="Peptidase_S58_DmpA"/>
</dbReference>
<dbReference type="InterPro" id="IPR016117">
    <property type="entry name" value="ArgJ-like_dom_sf"/>
</dbReference>
<keyword evidence="3" id="KW-0645">Protease</keyword>
<proteinExistence type="inferred from homology"/>
<evidence type="ECO:0000313" key="3">
    <source>
        <dbReference type="EMBL" id="SNR80981.1"/>
    </source>
</evidence>
<keyword evidence="3" id="KW-0378">Hydrolase</keyword>
<organism evidence="3 4">
    <name type="scientific">Haloechinothrix alba</name>
    <dbReference type="NCBI Taxonomy" id="664784"/>
    <lineage>
        <taxon>Bacteria</taxon>
        <taxon>Bacillati</taxon>
        <taxon>Actinomycetota</taxon>
        <taxon>Actinomycetes</taxon>
        <taxon>Pseudonocardiales</taxon>
        <taxon>Pseudonocardiaceae</taxon>
        <taxon>Haloechinothrix</taxon>
    </lineage>
</organism>
<dbReference type="PANTHER" id="PTHR36512">
    <property type="entry name" value="D-AMINOPEPTIDASE"/>
    <property type="match status" value="1"/>
</dbReference>
<name>A0A238ZDG2_9PSEU</name>
<reference evidence="3 4" key="1">
    <citation type="submission" date="2017-06" db="EMBL/GenBank/DDBJ databases">
        <authorList>
            <person name="Kim H.J."/>
            <person name="Triplett B.A."/>
        </authorList>
    </citation>
    <scope>NUCLEOTIDE SEQUENCE [LARGE SCALE GENOMIC DNA]</scope>
    <source>
        <strain evidence="3 4">DSM 45207</strain>
    </source>
</reference>
<feature type="region of interest" description="Disordered" evidence="2">
    <location>
        <begin position="229"/>
        <end position="264"/>
    </location>
</feature>
<keyword evidence="3" id="KW-0031">Aminopeptidase</keyword>
<dbReference type="SUPFAM" id="SSF56266">
    <property type="entry name" value="DmpA/ArgJ-like"/>
    <property type="match status" value="1"/>
</dbReference>
<accession>A0A238ZDG2</accession>
<sequence length="373" mass="37057">MSMTGAENAITDVTGLSVGHHERVGSGWATGSTVVLVPDGAVCGVDGRGGAPGTRETDLLAPQNLVQQVHGICLSGGSAYGLAAADGVMRWLGERAYGFAVGAQPHEVVPIVPAAVVFDLPRSDWGNRPDAEFGYRACQGAAPGPVAQGCVGAGAGAKVGSLKGGVGTASAIVPGPGAQTGEAQTGEAQTGEPRLTVGALAVVNALGEAVDTATGRPWTAECELAGEFGGGAWPSREGDLSSGDGGHSGGHSGSHAGGDSRPLNTTIGVVATDAALTKAECQRLAMSAQDGIARAVRPAHSMFDGDTVFALGTGAHELPEGSGPFGSAARAAALDQLCAAAATCFSRAMVHGLLRAEGTAGLPAYRDVWPEVY</sequence>
<dbReference type="AlphaFoldDB" id="A0A238ZDG2"/>